<dbReference type="GO" id="GO:0070403">
    <property type="term" value="F:NAD+ binding"/>
    <property type="evidence" value="ECO:0007669"/>
    <property type="project" value="InterPro"/>
</dbReference>
<evidence type="ECO:0000259" key="2">
    <source>
        <dbReference type="Pfam" id="PF02737"/>
    </source>
</evidence>
<proteinExistence type="predicted"/>
<comment type="caution">
    <text evidence="3">The sequence shown here is derived from an EMBL/GenBank/DDBJ whole genome shotgun (WGS) entry which is preliminary data.</text>
</comment>
<dbReference type="OrthoDB" id="2021159at2759"/>
<dbReference type="Pfam" id="PF02737">
    <property type="entry name" value="3HCDH_N"/>
    <property type="match status" value="1"/>
</dbReference>
<protein>
    <recommendedName>
        <fullName evidence="2">3-hydroxyacyl-CoA dehydrogenase NAD binding domain-containing protein</fullName>
    </recommendedName>
</protein>
<dbReference type="Gene3D" id="1.10.1040.10">
    <property type="entry name" value="N-(1-d-carboxylethyl)-l-norvaline Dehydrogenase, domain 2"/>
    <property type="match status" value="1"/>
</dbReference>
<keyword evidence="1" id="KW-1133">Transmembrane helix</keyword>
<organism evidence="3 4">
    <name type="scientific">Ophiocordyceps australis</name>
    <dbReference type="NCBI Taxonomy" id="1399860"/>
    <lineage>
        <taxon>Eukaryota</taxon>
        <taxon>Fungi</taxon>
        <taxon>Dikarya</taxon>
        <taxon>Ascomycota</taxon>
        <taxon>Pezizomycotina</taxon>
        <taxon>Sordariomycetes</taxon>
        <taxon>Hypocreomycetidae</taxon>
        <taxon>Hypocreales</taxon>
        <taxon>Ophiocordycipitaceae</taxon>
        <taxon>Ophiocordyceps</taxon>
    </lineage>
</organism>
<dbReference type="EMBL" id="NJET01000235">
    <property type="protein sequence ID" value="PHH59147.1"/>
    <property type="molecule type" value="Genomic_DNA"/>
</dbReference>
<dbReference type="GO" id="GO:0016491">
    <property type="term" value="F:oxidoreductase activity"/>
    <property type="evidence" value="ECO:0007669"/>
    <property type="project" value="TreeGrafter"/>
</dbReference>
<keyword evidence="1" id="KW-0812">Transmembrane</keyword>
<dbReference type="GO" id="GO:0006631">
    <property type="term" value="P:fatty acid metabolic process"/>
    <property type="evidence" value="ECO:0007669"/>
    <property type="project" value="InterPro"/>
</dbReference>
<reference evidence="3 4" key="1">
    <citation type="submission" date="2017-06" db="EMBL/GenBank/DDBJ databases">
        <title>Ant-infecting Ophiocordyceps genomes reveal a high diversity of potential behavioral manipulation genes and a possible major role for enterotoxins.</title>
        <authorList>
            <person name="De Bekker C."/>
            <person name="Evans H.C."/>
            <person name="Brachmann A."/>
            <person name="Hughes D.P."/>
        </authorList>
    </citation>
    <scope>NUCLEOTIDE SEQUENCE [LARGE SCALE GENOMIC DNA]</scope>
    <source>
        <strain evidence="3 4">Map64</strain>
    </source>
</reference>
<feature type="transmembrane region" description="Helical" evidence="1">
    <location>
        <begin position="6"/>
        <end position="26"/>
    </location>
</feature>
<dbReference type="InterPro" id="IPR006176">
    <property type="entry name" value="3-OHacyl-CoA_DH_NAD-bd"/>
</dbReference>
<accession>A0A2C5XRS1</accession>
<keyword evidence="1" id="KW-0472">Membrane</keyword>
<evidence type="ECO:0000256" key="1">
    <source>
        <dbReference type="SAM" id="Phobius"/>
    </source>
</evidence>
<dbReference type="Gene3D" id="3.40.50.720">
    <property type="entry name" value="NAD(P)-binding Rossmann-like Domain"/>
    <property type="match status" value="1"/>
</dbReference>
<dbReference type="PANTHER" id="PTHR48075">
    <property type="entry name" value="3-HYDROXYACYL-COA DEHYDROGENASE FAMILY PROTEIN"/>
    <property type="match status" value="1"/>
</dbReference>
<dbReference type="SUPFAM" id="SSF51735">
    <property type="entry name" value="NAD(P)-binding Rossmann-fold domains"/>
    <property type="match status" value="1"/>
</dbReference>
<dbReference type="PANTHER" id="PTHR48075:SF5">
    <property type="entry name" value="3-HYDROXYBUTYRYL-COA DEHYDROGENASE"/>
    <property type="match status" value="1"/>
</dbReference>
<sequence length="205" mass="22415">MSSSPMTIGVVGTGVIGSSWIGLFLARGHKVLVSSPSKGSDKRLEEHLKSIWPTLKERGLAPGASLSNYKFVGTSLKEHYKDVDFIQENAPERVDLKNDLIAEIDAGYTCVTSSLGPRWAVNGPLESNALSSGGGADGFRHYLEHLGPAMQGWLKDMQANSMVYDTKSLDELSASVNKELQGGNIQEVERRRDQLLLRILCLKEE</sequence>
<name>A0A2C5XRS1_9HYPO</name>
<keyword evidence="4" id="KW-1185">Reference proteome</keyword>
<dbReference type="InterPro" id="IPR013328">
    <property type="entry name" value="6PGD_dom2"/>
</dbReference>
<dbReference type="Proteomes" id="UP000226192">
    <property type="component" value="Unassembled WGS sequence"/>
</dbReference>
<feature type="domain" description="3-hydroxyacyl-CoA dehydrogenase NAD binding" evidence="2">
    <location>
        <begin position="7"/>
        <end position="106"/>
    </location>
</feature>
<evidence type="ECO:0000313" key="3">
    <source>
        <dbReference type="EMBL" id="PHH59147.1"/>
    </source>
</evidence>
<dbReference type="AlphaFoldDB" id="A0A2C5XRS1"/>
<evidence type="ECO:0000313" key="4">
    <source>
        <dbReference type="Proteomes" id="UP000226192"/>
    </source>
</evidence>
<gene>
    <name evidence="3" type="ORF">CDD81_3692</name>
</gene>
<dbReference type="InterPro" id="IPR036291">
    <property type="entry name" value="NAD(P)-bd_dom_sf"/>
</dbReference>
<dbReference type="STRING" id="1399860.A0A2C5XRS1"/>